<dbReference type="NCBIfam" id="TIGR03293">
    <property type="entry name" value="PhnG_redo"/>
    <property type="match status" value="1"/>
</dbReference>
<keyword evidence="2" id="KW-1185">Reference proteome</keyword>
<evidence type="ECO:0000313" key="1">
    <source>
        <dbReference type="EMBL" id="ROU02436.1"/>
    </source>
</evidence>
<gene>
    <name evidence="1" type="primary">phnG</name>
    <name evidence="1" type="ORF">EAT49_08825</name>
</gene>
<dbReference type="EMBL" id="RDRB01000004">
    <property type="protein sequence ID" value="ROU02436.1"/>
    <property type="molecule type" value="Genomic_DNA"/>
</dbReference>
<proteinExistence type="predicted"/>
<dbReference type="RefSeq" id="WP_123641954.1">
    <property type="nucleotide sequence ID" value="NZ_ML119084.1"/>
</dbReference>
<reference evidence="1 2" key="1">
    <citation type="submission" date="2018-10" db="EMBL/GenBank/DDBJ databases">
        <title>Histidinibacterium lentulum gen. nov., sp. nov., a marine bacterium from the culture broth of Picochlorum sp. 122.</title>
        <authorList>
            <person name="Wang G."/>
        </authorList>
    </citation>
    <scope>NUCLEOTIDE SEQUENCE [LARGE SCALE GENOMIC DNA]</scope>
    <source>
        <strain evidence="1 2">B17</strain>
    </source>
</reference>
<dbReference type="GO" id="GO:0019634">
    <property type="term" value="P:organic phosphonate metabolic process"/>
    <property type="evidence" value="ECO:0007669"/>
    <property type="project" value="InterPro"/>
</dbReference>
<evidence type="ECO:0000313" key="2">
    <source>
        <dbReference type="Proteomes" id="UP000268016"/>
    </source>
</evidence>
<dbReference type="InterPro" id="IPR009609">
    <property type="entry name" value="Phosphonate_metab_PhnG"/>
</dbReference>
<organism evidence="1 2">
    <name type="scientific">Histidinibacterium lentulum</name>
    <dbReference type="NCBI Taxonomy" id="2480588"/>
    <lineage>
        <taxon>Bacteria</taxon>
        <taxon>Pseudomonadati</taxon>
        <taxon>Pseudomonadota</taxon>
        <taxon>Alphaproteobacteria</taxon>
        <taxon>Rhodobacterales</taxon>
        <taxon>Paracoccaceae</taxon>
        <taxon>Histidinibacterium</taxon>
    </lineage>
</organism>
<protein>
    <submittedName>
        <fullName evidence="1">Phosphonate C-P lyase system protein PhnG</fullName>
    </submittedName>
</protein>
<dbReference type="GO" id="GO:0015716">
    <property type="term" value="P:organic phosphonate transport"/>
    <property type="evidence" value="ECO:0007669"/>
    <property type="project" value="InterPro"/>
</dbReference>
<dbReference type="GO" id="GO:0016829">
    <property type="term" value="F:lyase activity"/>
    <property type="evidence" value="ECO:0007669"/>
    <property type="project" value="UniProtKB-KW"/>
</dbReference>
<keyword evidence="1" id="KW-0456">Lyase</keyword>
<dbReference type="Pfam" id="PF06754">
    <property type="entry name" value="PhnG"/>
    <property type="match status" value="1"/>
</dbReference>
<dbReference type="AlphaFoldDB" id="A0A3N2R513"/>
<accession>A0A3N2R513</accession>
<name>A0A3N2R513_9RHOB</name>
<dbReference type="Proteomes" id="UP000268016">
    <property type="component" value="Unassembled WGS sequence"/>
</dbReference>
<dbReference type="OrthoDB" id="530475at2"/>
<comment type="caution">
    <text evidence="1">The sequence shown here is derived from an EMBL/GenBank/DDBJ whole genome shotgun (WGS) entry which is preliminary data.</text>
</comment>
<sequence length="142" mass="15156">MIRADWIGLLARSIPEALEARLDGLELPPHDWLRAPETGTVMVRGRTGGTGAPFNLGEVTATRCTLRLGDGTEGHAFVQGRDAAHATRAALVDALMQGPRAAEMRAGVLDPLAAEEAARRAERAGKAEATRVEFETMVRGDD</sequence>